<protein>
    <recommendedName>
        <fullName evidence="5">PepSY domain-containing protein</fullName>
    </recommendedName>
</protein>
<reference evidence="3" key="1">
    <citation type="submission" date="2020-07" db="EMBL/GenBank/DDBJ databases">
        <title>Draft Genome Sequence of a Deep-Sea Yeast, Naganishia (Cryptococcus) liquefaciens strain N6.</title>
        <authorList>
            <person name="Han Y.W."/>
            <person name="Kajitani R."/>
            <person name="Morimoto H."/>
            <person name="Parhat M."/>
            <person name="Tsubouchi H."/>
            <person name="Bakenova O."/>
            <person name="Ogata M."/>
            <person name="Argunhan B."/>
            <person name="Aoki R."/>
            <person name="Kajiwara S."/>
            <person name="Itoh T."/>
            <person name="Iwasaki H."/>
        </authorList>
    </citation>
    <scope>NUCLEOTIDE SEQUENCE</scope>
    <source>
        <strain evidence="3">N6</strain>
    </source>
</reference>
<keyword evidence="4" id="KW-1185">Reference proteome</keyword>
<feature type="compositionally biased region" description="Low complexity" evidence="1">
    <location>
        <begin position="497"/>
        <end position="516"/>
    </location>
</feature>
<evidence type="ECO:0008006" key="5">
    <source>
        <dbReference type="Google" id="ProtNLM"/>
    </source>
</evidence>
<feature type="chain" id="PRO_5034970106" description="PepSY domain-containing protein" evidence="2">
    <location>
        <begin position="19"/>
        <end position="940"/>
    </location>
</feature>
<keyword evidence="2" id="KW-0732">Signal</keyword>
<evidence type="ECO:0000256" key="1">
    <source>
        <dbReference type="SAM" id="MobiDB-lite"/>
    </source>
</evidence>
<feature type="region of interest" description="Disordered" evidence="1">
    <location>
        <begin position="596"/>
        <end position="644"/>
    </location>
</feature>
<accession>A0A8H3TPC4</accession>
<gene>
    <name evidence="3" type="ORF">NliqN6_1142</name>
</gene>
<evidence type="ECO:0000313" key="3">
    <source>
        <dbReference type="EMBL" id="GHJ84740.1"/>
    </source>
</evidence>
<feature type="signal peptide" evidence="2">
    <location>
        <begin position="1"/>
        <end position="18"/>
    </location>
</feature>
<comment type="caution">
    <text evidence="3">The sequence shown here is derived from an EMBL/GenBank/DDBJ whole genome shotgun (WGS) entry which is preliminary data.</text>
</comment>
<feature type="region of interest" description="Disordered" evidence="1">
    <location>
        <begin position="87"/>
        <end position="109"/>
    </location>
</feature>
<dbReference type="Proteomes" id="UP000620104">
    <property type="component" value="Unassembled WGS sequence"/>
</dbReference>
<feature type="region of interest" description="Disordered" evidence="1">
    <location>
        <begin position="496"/>
        <end position="550"/>
    </location>
</feature>
<evidence type="ECO:0000313" key="4">
    <source>
        <dbReference type="Proteomes" id="UP000620104"/>
    </source>
</evidence>
<dbReference type="AlphaFoldDB" id="A0A8H3TPC4"/>
<dbReference type="EMBL" id="BLZA01000009">
    <property type="protein sequence ID" value="GHJ84740.1"/>
    <property type="molecule type" value="Genomic_DNA"/>
</dbReference>
<dbReference type="OrthoDB" id="2576600at2759"/>
<proteinExistence type="predicted"/>
<sequence length="940" mass="96012">MHISSLVIGVIATTSVTAAALPRGRSRSRAHSAATFLKLRSSPAPKAERFVILPEDSVQTEKRDVVSADVYHRPTAGDDSAAVHVSTESINTSSGKNTQQPDLGDNESASSAIVESLLATSSMPFETFTYSNYAPAVTSTASSEPSASTGLDPVQEAIKAAESYALKQQNVALPTVTVHLVMEPTQEADGKWDYIVKVGADGTATASPTFVPAATATPTTSSVTDYYVPSATAISAPEASASIIVGEQSAPITSSAEAATPSYYYGNTHTWTGESHANSSVSVETEQSVPPIDSTIRNLLTTSSHFAFQCADATSYYYSESSDATQICPGGTVCRFVDTACSPCVWPDQDIWCAGKIYPFLEPSATSSIESQPSATTQAPAASTTSVEIVTGSGYHSVVGETGRGAVTFTYTTSNVAVPTVTPVPTTTDMPLSSPTSYVYGSGYASASGETGRSAVTFTYSASSAAVSSAEPTESTAWTSGHGGQHSYPWMTASAGPSTTELATTAAPPESTAWTSGHGGQHSYPWMSQSAESSQVNPTETISSVESALPTSLEEASTTLSSGIVTATLAPASSSSSAWASASTTVNSWLEEATKGMDPIHGGATSSTTAPQSTQSATESASSTGTSSLISEPIPTNASSSAYPTNATVTVSSNVETATATDSVSAPTSTQSANAENATATWASSSSGILVPTSAVENGTAIVLPTASITSQASEPALTASASVSDASDNGIATETVTDWDIVNATSTTYVPYETASVTATYSASENSTVWPTAAPTANVSSEILPTSTDALNVSISTVEASSVEPTGAFTSPIANETSTASATAGNPSVAPTASVTSTESAWESIVTASETYASSTASQSFESAIPTSTQSSWESVASASETTASSIASQSPESLLPTGTATSSAPASTETGSDEDECEEWEEVWVDERDIQDDWIIVE</sequence>
<feature type="compositionally biased region" description="Low complexity" evidence="1">
    <location>
        <begin position="602"/>
        <end position="628"/>
    </location>
</feature>
<evidence type="ECO:0000256" key="2">
    <source>
        <dbReference type="SAM" id="SignalP"/>
    </source>
</evidence>
<feature type="compositionally biased region" description="Low complexity" evidence="1">
    <location>
        <begin position="885"/>
        <end position="912"/>
    </location>
</feature>
<feature type="region of interest" description="Disordered" evidence="1">
    <location>
        <begin position="885"/>
        <end position="925"/>
    </location>
</feature>
<feature type="compositionally biased region" description="Acidic residues" evidence="1">
    <location>
        <begin position="913"/>
        <end position="925"/>
    </location>
</feature>
<name>A0A8H3TPC4_9TREE</name>
<organism evidence="3 4">
    <name type="scientific">Naganishia liquefaciens</name>
    <dbReference type="NCBI Taxonomy" id="104408"/>
    <lineage>
        <taxon>Eukaryota</taxon>
        <taxon>Fungi</taxon>
        <taxon>Dikarya</taxon>
        <taxon>Basidiomycota</taxon>
        <taxon>Agaricomycotina</taxon>
        <taxon>Tremellomycetes</taxon>
        <taxon>Filobasidiales</taxon>
        <taxon>Filobasidiaceae</taxon>
        <taxon>Naganishia</taxon>
    </lineage>
</organism>
<feature type="compositionally biased region" description="Polar residues" evidence="1">
    <location>
        <begin position="634"/>
        <end position="644"/>
    </location>
</feature>
<feature type="region of interest" description="Disordered" evidence="1">
    <location>
        <begin position="819"/>
        <end position="838"/>
    </location>
</feature>
<feature type="compositionally biased region" description="Polar residues" evidence="1">
    <location>
        <begin position="526"/>
        <end position="550"/>
    </location>
</feature>